<evidence type="ECO:0000256" key="7">
    <source>
        <dbReference type="ARBA" id="ARBA00022927"/>
    </source>
</evidence>
<dbReference type="InterPro" id="IPR025691">
    <property type="entry name" value="GspL_pp_dom"/>
</dbReference>
<dbReference type="InterPro" id="IPR007812">
    <property type="entry name" value="T2SS_protein-GspL"/>
</dbReference>
<evidence type="ECO:0000313" key="14">
    <source>
        <dbReference type="Proteomes" id="UP000182932"/>
    </source>
</evidence>
<dbReference type="NCBIfam" id="TIGR01709">
    <property type="entry name" value="typeII_sec_gspL"/>
    <property type="match status" value="1"/>
</dbReference>
<evidence type="ECO:0000256" key="4">
    <source>
        <dbReference type="ARBA" id="ARBA00022475"/>
    </source>
</evidence>
<gene>
    <name evidence="13" type="ORF">SAMN04487940_12347</name>
</gene>
<comment type="caution">
    <text evidence="13">The sequence shown here is derived from an EMBL/GenBank/DDBJ whole genome shotgun (WGS) entry which is preliminary data.</text>
</comment>
<feature type="domain" description="GspL cytoplasmic actin-ATPase-like" evidence="11">
    <location>
        <begin position="51"/>
        <end position="183"/>
    </location>
</feature>
<dbReference type="AlphaFoldDB" id="A0A975ZQJ5"/>
<dbReference type="RefSeq" id="WP_083416156.1">
    <property type="nucleotide sequence ID" value="NZ_JAVJQM010000034.1"/>
</dbReference>
<evidence type="ECO:0000256" key="5">
    <source>
        <dbReference type="ARBA" id="ARBA00022519"/>
    </source>
</evidence>
<evidence type="ECO:0000259" key="12">
    <source>
        <dbReference type="Pfam" id="PF12693"/>
    </source>
</evidence>
<evidence type="ECO:0000256" key="10">
    <source>
        <dbReference type="SAM" id="Phobius"/>
    </source>
</evidence>
<dbReference type="Gene3D" id="3.30.1360.100">
    <property type="entry name" value="General secretion pathway protein M, EpsM"/>
    <property type="match status" value="1"/>
</dbReference>
<keyword evidence="4" id="KW-1003">Cell membrane</keyword>
<evidence type="ECO:0000256" key="8">
    <source>
        <dbReference type="ARBA" id="ARBA00022989"/>
    </source>
</evidence>
<keyword evidence="5" id="KW-0997">Cell inner membrane</keyword>
<feature type="domain" description="GspL periplasmic" evidence="12">
    <location>
        <begin position="227"/>
        <end position="379"/>
    </location>
</feature>
<comment type="subcellular location">
    <subcellularLocation>
        <location evidence="1">Cell inner membrane</location>
        <topology evidence="1">Single-pass membrane protein</topology>
    </subcellularLocation>
</comment>
<evidence type="ECO:0000256" key="9">
    <source>
        <dbReference type="ARBA" id="ARBA00023136"/>
    </source>
</evidence>
<sequence>MLASQDVNPEISVNPAADEVMPAAAGGSGIGISLPRTILPDAIISKRLHGKTAFVIPALSVTLHTVHLPVRGQAQKLAALPYALEEDIGRPEAEIHHALCGASADGAMLAAAVSREAMTLAVDAADGALVTPEHFLLPVPAPADGEGGSWIAWREGDLVLVRASDGTGFGARADMLAALWAAAGRPVIDSYGAALPAGLPARRRSAEDLPPPGPLPNLRQGDFAPPQRLRAPAIALALTLLLALAGHLGLAFADLQRQRATVETLRAEASELLARNVPGARVTDDPRLLYRRLAAGGQEAPGFLAVLARASEALAATPVQLSNLNWSGRDAALTLEAEAQGIDVLQAAEAALRAAALDVAAGAVTAGGGSARMTLTVRSAQ</sequence>
<protein>
    <submittedName>
        <fullName evidence="13">General secretion pathway protein L</fullName>
    </submittedName>
</protein>
<keyword evidence="6 10" id="KW-0812">Transmembrane</keyword>
<organism evidence="13 14">
    <name type="scientific">Marinovum algicola</name>
    <dbReference type="NCBI Taxonomy" id="42444"/>
    <lineage>
        <taxon>Bacteria</taxon>
        <taxon>Pseudomonadati</taxon>
        <taxon>Pseudomonadota</taxon>
        <taxon>Alphaproteobacteria</taxon>
        <taxon>Rhodobacterales</taxon>
        <taxon>Roseobacteraceae</taxon>
        <taxon>Marinovum</taxon>
    </lineage>
</organism>
<evidence type="ECO:0000313" key="13">
    <source>
        <dbReference type="EMBL" id="SEK06808.1"/>
    </source>
</evidence>
<dbReference type="GO" id="GO:0005886">
    <property type="term" value="C:plasma membrane"/>
    <property type="evidence" value="ECO:0007669"/>
    <property type="project" value="UniProtKB-SubCell"/>
</dbReference>
<dbReference type="Pfam" id="PF12693">
    <property type="entry name" value="GspL_C"/>
    <property type="match status" value="1"/>
</dbReference>
<evidence type="ECO:0000256" key="1">
    <source>
        <dbReference type="ARBA" id="ARBA00004377"/>
    </source>
</evidence>
<keyword evidence="9 10" id="KW-0472">Membrane</keyword>
<dbReference type="Pfam" id="PF05134">
    <property type="entry name" value="T2SSL"/>
    <property type="match status" value="1"/>
</dbReference>
<dbReference type="InterPro" id="IPR043129">
    <property type="entry name" value="ATPase_NBD"/>
</dbReference>
<evidence type="ECO:0000256" key="3">
    <source>
        <dbReference type="ARBA" id="ARBA00022448"/>
    </source>
</evidence>
<dbReference type="Proteomes" id="UP000182932">
    <property type="component" value="Unassembled WGS sequence"/>
</dbReference>
<dbReference type="Gene3D" id="3.30.420.380">
    <property type="match status" value="1"/>
</dbReference>
<evidence type="ECO:0000256" key="2">
    <source>
        <dbReference type="ARBA" id="ARBA00005318"/>
    </source>
</evidence>
<keyword evidence="7" id="KW-0653">Protein transport</keyword>
<evidence type="ECO:0000259" key="11">
    <source>
        <dbReference type="Pfam" id="PF05134"/>
    </source>
</evidence>
<dbReference type="PIRSF" id="PIRSF015761">
    <property type="entry name" value="Protein_L"/>
    <property type="match status" value="1"/>
</dbReference>
<keyword evidence="3" id="KW-0813">Transport</keyword>
<comment type="similarity">
    <text evidence="2">Belongs to the GSP L family.</text>
</comment>
<reference evidence="13 14" key="1">
    <citation type="submission" date="2016-10" db="EMBL/GenBank/DDBJ databases">
        <authorList>
            <person name="Varghese N."/>
            <person name="Submissions S."/>
        </authorList>
    </citation>
    <scope>NUCLEOTIDE SEQUENCE [LARGE SCALE GENOMIC DNA]</scope>
    <source>
        <strain evidence="13 14">FF3</strain>
    </source>
</reference>
<name>A0A975ZQJ5_9RHOB</name>
<keyword evidence="8 10" id="KW-1133">Transmembrane helix</keyword>
<feature type="transmembrane region" description="Helical" evidence="10">
    <location>
        <begin position="233"/>
        <end position="253"/>
    </location>
</feature>
<dbReference type="GO" id="GO:0015628">
    <property type="term" value="P:protein secretion by the type II secretion system"/>
    <property type="evidence" value="ECO:0007669"/>
    <property type="project" value="InterPro"/>
</dbReference>
<dbReference type="SUPFAM" id="SSF53067">
    <property type="entry name" value="Actin-like ATPase domain"/>
    <property type="match status" value="1"/>
</dbReference>
<dbReference type="GO" id="GO:0015627">
    <property type="term" value="C:type II protein secretion system complex"/>
    <property type="evidence" value="ECO:0007669"/>
    <property type="project" value="InterPro"/>
</dbReference>
<dbReference type="InterPro" id="IPR024230">
    <property type="entry name" value="GspL_cyto_dom"/>
</dbReference>
<proteinExistence type="inferred from homology"/>
<dbReference type="EMBL" id="FNYY01000023">
    <property type="protein sequence ID" value="SEK06808.1"/>
    <property type="molecule type" value="Genomic_DNA"/>
</dbReference>
<accession>A0A975ZQJ5</accession>
<keyword evidence="14" id="KW-1185">Reference proteome</keyword>
<dbReference type="GO" id="GO:0009276">
    <property type="term" value="C:Gram-negative-bacterium-type cell wall"/>
    <property type="evidence" value="ECO:0007669"/>
    <property type="project" value="InterPro"/>
</dbReference>
<evidence type="ECO:0000256" key="6">
    <source>
        <dbReference type="ARBA" id="ARBA00022692"/>
    </source>
</evidence>